<name>A0ABP9CE22_9SPHI</name>
<feature type="domain" description="Protein FecR C-terminal" evidence="3">
    <location>
        <begin position="306"/>
        <end position="372"/>
    </location>
</feature>
<dbReference type="InterPro" id="IPR032508">
    <property type="entry name" value="FecR_C"/>
</dbReference>
<evidence type="ECO:0000313" key="4">
    <source>
        <dbReference type="EMBL" id="GAA4808806.1"/>
    </source>
</evidence>
<sequence>MTPEEEQEFFSRLWADHPEEELNTVLRKVFDEHQTQHTFFTEQETERMLAHIKKKSGLRRVGNYRSFWRYAAAVFLVLGAAFFLHHTLMKRNLFTPMAEKVVVTKDVAPGNEKAIITLADGSKIDVDQVANGTFDDHGNTFLKEKKGLLNYTANQANGQDVAYHTMTIPKGGQYQLVLADGTKVWLNAASSLHYPTQFKGTVREVSVTGEAYFEVAHHPEKPFLVTCHGQTIRVLGTHFNVRAYPDEPSVKTTLLTGSISLLTKASTNQEALKLQPGDEATQQANGEINVKHLTNAAMSVAWTEGYFAFYHSDLENVLRELSRWYNVDFKIKAKTSKTYTGRIDRQLTLAELMNGLQLSGVPIQIEDKHNIIVLPNK</sequence>
<proteinExistence type="predicted"/>
<dbReference type="PANTHER" id="PTHR30273:SF2">
    <property type="entry name" value="PROTEIN FECR"/>
    <property type="match status" value="1"/>
</dbReference>
<dbReference type="Pfam" id="PF04773">
    <property type="entry name" value="FecR"/>
    <property type="match status" value="1"/>
</dbReference>
<reference evidence="5" key="1">
    <citation type="journal article" date="2019" name="Int. J. Syst. Evol. Microbiol.">
        <title>The Global Catalogue of Microorganisms (GCM) 10K type strain sequencing project: providing services to taxonomists for standard genome sequencing and annotation.</title>
        <authorList>
            <consortium name="The Broad Institute Genomics Platform"/>
            <consortium name="The Broad Institute Genome Sequencing Center for Infectious Disease"/>
            <person name="Wu L."/>
            <person name="Ma J."/>
        </authorList>
    </citation>
    <scope>NUCLEOTIDE SEQUENCE [LARGE SCALE GENOMIC DNA]</scope>
    <source>
        <strain evidence="5">JCM 18200</strain>
    </source>
</reference>
<organism evidence="4 5">
    <name type="scientific">Olivibacter ginsenosidimutans</name>
    <dbReference type="NCBI Taxonomy" id="1176537"/>
    <lineage>
        <taxon>Bacteria</taxon>
        <taxon>Pseudomonadati</taxon>
        <taxon>Bacteroidota</taxon>
        <taxon>Sphingobacteriia</taxon>
        <taxon>Sphingobacteriales</taxon>
        <taxon>Sphingobacteriaceae</taxon>
        <taxon>Olivibacter</taxon>
    </lineage>
</organism>
<evidence type="ECO:0000256" key="1">
    <source>
        <dbReference type="SAM" id="Phobius"/>
    </source>
</evidence>
<feature type="domain" description="FecR protein" evidence="2">
    <location>
        <begin position="165"/>
        <end position="259"/>
    </location>
</feature>
<dbReference type="EMBL" id="BAABIQ010000044">
    <property type="protein sequence ID" value="GAA4808806.1"/>
    <property type="molecule type" value="Genomic_DNA"/>
</dbReference>
<dbReference type="PIRSF" id="PIRSF018266">
    <property type="entry name" value="FecR"/>
    <property type="match status" value="1"/>
</dbReference>
<evidence type="ECO:0000259" key="2">
    <source>
        <dbReference type="Pfam" id="PF04773"/>
    </source>
</evidence>
<dbReference type="Gene3D" id="2.60.120.1440">
    <property type="match status" value="1"/>
</dbReference>
<dbReference type="InterPro" id="IPR012373">
    <property type="entry name" value="Ferrdict_sens_TM"/>
</dbReference>
<dbReference type="PANTHER" id="PTHR30273">
    <property type="entry name" value="PERIPLASMIC SIGNAL SENSOR AND SIGMA FACTOR ACTIVATOR FECR-RELATED"/>
    <property type="match status" value="1"/>
</dbReference>
<feature type="transmembrane region" description="Helical" evidence="1">
    <location>
        <begin position="67"/>
        <end position="84"/>
    </location>
</feature>
<keyword evidence="1" id="KW-0812">Transmembrane</keyword>
<evidence type="ECO:0000313" key="5">
    <source>
        <dbReference type="Proteomes" id="UP001501411"/>
    </source>
</evidence>
<gene>
    <name evidence="4" type="ORF">GCM10023231_42610</name>
</gene>
<dbReference type="InterPro" id="IPR006860">
    <property type="entry name" value="FecR"/>
</dbReference>
<accession>A0ABP9CE22</accession>
<keyword evidence="5" id="KW-1185">Reference proteome</keyword>
<protein>
    <submittedName>
        <fullName evidence="4">DUF4974 domain-containing protein</fullName>
    </submittedName>
</protein>
<dbReference type="Gene3D" id="3.55.50.30">
    <property type="match status" value="1"/>
</dbReference>
<evidence type="ECO:0000259" key="3">
    <source>
        <dbReference type="Pfam" id="PF16344"/>
    </source>
</evidence>
<keyword evidence="1" id="KW-0472">Membrane</keyword>
<dbReference type="Proteomes" id="UP001501411">
    <property type="component" value="Unassembled WGS sequence"/>
</dbReference>
<keyword evidence="1" id="KW-1133">Transmembrane helix</keyword>
<dbReference type="Pfam" id="PF16344">
    <property type="entry name" value="FecR_C"/>
    <property type="match status" value="1"/>
</dbReference>
<comment type="caution">
    <text evidence="4">The sequence shown here is derived from an EMBL/GenBank/DDBJ whole genome shotgun (WGS) entry which is preliminary data.</text>
</comment>